<organism evidence="2 3">
    <name type="scientific">Rhodovulum steppense</name>
    <dbReference type="NCBI Taxonomy" id="540251"/>
    <lineage>
        <taxon>Bacteria</taxon>
        <taxon>Pseudomonadati</taxon>
        <taxon>Pseudomonadota</taxon>
        <taxon>Alphaproteobacteria</taxon>
        <taxon>Rhodobacterales</taxon>
        <taxon>Paracoccaceae</taxon>
        <taxon>Rhodovulum</taxon>
    </lineage>
</organism>
<evidence type="ECO:0000256" key="1">
    <source>
        <dbReference type="SAM" id="MobiDB-lite"/>
    </source>
</evidence>
<feature type="compositionally biased region" description="Basic and acidic residues" evidence="1">
    <location>
        <begin position="1"/>
        <end position="18"/>
    </location>
</feature>
<keyword evidence="3" id="KW-1185">Reference proteome</keyword>
<accession>A0A4R1YIV2</accession>
<comment type="caution">
    <text evidence="2">The sequence shown here is derived from an EMBL/GenBank/DDBJ whole genome shotgun (WGS) entry which is preliminary data.</text>
</comment>
<evidence type="ECO:0000313" key="2">
    <source>
        <dbReference type="EMBL" id="TCM76398.1"/>
    </source>
</evidence>
<name>A0A4R1YIV2_9RHOB</name>
<protein>
    <submittedName>
        <fullName evidence="2">Uncharacterized protein</fullName>
    </submittedName>
</protein>
<proteinExistence type="predicted"/>
<dbReference type="AlphaFoldDB" id="A0A4R1YIV2"/>
<feature type="compositionally biased region" description="Polar residues" evidence="1">
    <location>
        <begin position="19"/>
        <end position="28"/>
    </location>
</feature>
<dbReference type="Proteomes" id="UP000295277">
    <property type="component" value="Unassembled WGS sequence"/>
</dbReference>
<gene>
    <name evidence="2" type="ORF">EV216_13426</name>
</gene>
<reference evidence="2 3" key="1">
    <citation type="submission" date="2019-03" db="EMBL/GenBank/DDBJ databases">
        <title>Genomic Encyclopedia of Type Strains, Phase IV (KMG-IV): sequencing the most valuable type-strain genomes for metagenomic binning, comparative biology and taxonomic classification.</title>
        <authorList>
            <person name="Goeker M."/>
        </authorList>
    </citation>
    <scope>NUCLEOTIDE SEQUENCE [LARGE SCALE GENOMIC DNA]</scope>
    <source>
        <strain evidence="2 3">DSM 21153</strain>
    </source>
</reference>
<evidence type="ECO:0000313" key="3">
    <source>
        <dbReference type="Proteomes" id="UP000295277"/>
    </source>
</evidence>
<feature type="region of interest" description="Disordered" evidence="1">
    <location>
        <begin position="1"/>
        <end position="48"/>
    </location>
</feature>
<dbReference type="EMBL" id="SLVM01000034">
    <property type="protein sequence ID" value="TCM76398.1"/>
    <property type="molecule type" value="Genomic_DNA"/>
</dbReference>
<dbReference type="RefSeq" id="WP_165899303.1">
    <property type="nucleotide sequence ID" value="NZ_SLVM01000034.1"/>
</dbReference>
<sequence>MGRYSGNDHTKDENDNHSDQMNPNNDTYWSDRGYDDRPDDWEERAGQE</sequence>